<dbReference type="GO" id="GO:0000155">
    <property type="term" value="F:phosphorelay sensor kinase activity"/>
    <property type="evidence" value="ECO:0007669"/>
    <property type="project" value="InterPro"/>
</dbReference>
<dbReference type="InterPro" id="IPR001789">
    <property type="entry name" value="Sig_transdc_resp-reg_receiver"/>
</dbReference>
<sequence>MKRTTFVLKPKSIMLLISFIVILTALRLVWFDYSQPAERPMIDKGVLDLSSLDLSSSKPITLDGEWDFYPGQADIGTSPELFKKPQSIQVPGDWKKQDVYKEGSASEPGTYRLRMLVNLKPDEVYTFWFNKIQSASRVTINGKVAAEFGEFDPAYVPRSYGHPEFSTYTASYVAPENVHGISEIELFVEIRPFAEQVHGGIVSSVQFGTQAAIDTKRWYSIGFQLFTIVIMLLHMIYAFILFLFKPGQREFLKFALLLLVAAISISTDNDNLFAQWLPFSYAWTVKIRLAAYILLSTLILSLTHSFFKQHTKVCRVLYAVGAVYIVSLFFLMPFPAVTQSAGVFYAIFNLQLAVALWMIIKIKIQKLPDGLFLILAALAILSSCVWGIVQHAAGLPATFYPMDMIAAIICFSSYWFKKYFRHTMENERYALQLELSDKMKDEFLANTSHELRTPLHGIINIAETIISNEKETLQETSVQDMRLLVQIGRRMSTLLNDLMDIARLQEKRIVLHPESVRLQSIAFGVVDMLRFMIRGKPLTIRVDIPEELPPVWADEKRLIQVMFNLMHNAIKYTPQGEVIIQAIHYGNTVSIHVKDTGVGMDEDTSKRVLGRYEQGTEGMKESGGFGLGLSISAQLLQLHGSELQVDSVQGKGSDFYFNLPLSSQQVQSVNPTEDNQAKVKESRLDWATELLQVYDLAAAAEQSDSYPATKMSILAVDDDPVNLEVLTRILSRDMYEIVPALSGQEALELLFSRPWNLVIADVMMPHMSGYELTRRIRDRFTLAELPVLLLTARSQPEDIYNGFAAGASDYVSKPVNALELRYRVGALTTLKQSFTEHLRMEAAYLQAQIQPHFLFNTLNSLMALSEIDTEKMRHLGDAFSTYLRYSFQFINLQQLVPLSHELDLVNAYLYIEKERFGPRIDIKRNMDTNLNTIMLPPLTLQPLVENAIRHGLLSKRSGGTLTIDVKRQDGGVHFRVSDNGKGMSPEEADKVLGLRVGSSLGGIGLRNTNRRLLQLYDSGLTISSMTGVGTTVSFFIPDEVQPPFNK</sequence>
<dbReference type="AlphaFoldDB" id="A0A7Y6BVH1"/>
<keyword evidence="10" id="KW-0812">Transmembrane</keyword>
<keyword evidence="5" id="KW-0547">Nucleotide-binding</keyword>
<keyword evidence="4" id="KW-0808">Transferase</keyword>
<feature type="transmembrane region" description="Helical" evidence="10">
    <location>
        <begin position="12"/>
        <end position="31"/>
    </location>
</feature>
<evidence type="ECO:0000256" key="2">
    <source>
        <dbReference type="ARBA" id="ARBA00012438"/>
    </source>
</evidence>
<comment type="caution">
    <text evidence="13">The sequence shown here is derived from an EMBL/GenBank/DDBJ whole genome shotgun (WGS) entry which is preliminary data.</text>
</comment>
<dbReference type="SUPFAM" id="SSF47384">
    <property type="entry name" value="Homodimeric domain of signal transducing histidine kinase"/>
    <property type="match status" value="1"/>
</dbReference>
<evidence type="ECO:0000259" key="11">
    <source>
        <dbReference type="PROSITE" id="PS50109"/>
    </source>
</evidence>
<feature type="transmembrane region" description="Helical" evidence="10">
    <location>
        <begin position="372"/>
        <end position="393"/>
    </location>
</feature>
<dbReference type="SUPFAM" id="SSF55874">
    <property type="entry name" value="ATPase domain of HSP90 chaperone/DNA topoisomerase II/histidine kinase"/>
    <property type="match status" value="2"/>
</dbReference>
<evidence type="ECO:0000256" key="6">
    <source>
        <dbReference type="ARBA" id="ARBA00022777"/>
    </source>
</evidence>
<feature type="domain" description="Response regulatory" evidence="12">
    <location>
        <begin position="712"/>
        <end position="828"/>
    </location>
</feature>
<keyword evidence="10" id="KW-1133">Transmembrane helix</keyword>
<name>A0A7Y6BVH1_9BACL</name>
<comment type="catalytic activity">
    <reaction evidence="1">
        <text>ATP + protein L-histidine = ADP + protein N-phospho-L-histidine.</text>
        <dbReference type="EC" id="2.7.13.3"/>
    </reaction>
</comment>
<accession>A0A7Y6BVH1</accession>
<dbReference type="Gene3D" id="2.60.120.260">
    <property type="entry name" value="Galactose-binding domain-like"/>
    <property type="match status" value="1"/>
</dbReference>
<dbReference type="EC" id="2.7.13.3" evidence="2"/>
<dbReference type="SMART" id="SM00388">
    <property type="entry name" value="HisKA"/>
    <property type="match status" value="1"/>
</dbReference>
<gene>
    <name evidence="13" type="ORF">HP552_10565</name>
</gene>
<evidence type="ECO:0000256" key="1">
    <source>
        <dbReference type="ARBA" id="ARBA00000085"/>
    </source>
</evidence>
<dbReference type="Pfam" id="PF07695">
    <property type="entry name" value="7TMR-DISM_7TM"/>
    <property type="match status" value="1"/>
</dbReference>
<feature type="transmembrane region" description="Helical" evidence="10">
    <location>
        <begin position="287"/>
        <end position="307"/>
    </location>
</feature>
<dbReference type="InterPro" id="IPR005467">
    <property type="entry name" value="His_kinase_dom"/>
</dbReference>
<dbReference type="InterPro" id="IPR003661">
    <property type="entry name" value="HisK_dim/P_dom"/>
</dbReference>
<evidence type="ECO:0000256" key="9">
    <source>
        <dbReference type="PROSITE-ProRule" id="PRU00169"/>
    </source>
</evidence>
<feature type="transmembrane region" description="Helical" evidence="10">
    <location>
        <begin position="251"/>
        <end position="267"/>
    </location>
</feature>
<keyword evidence="7" id="KW-0067">ATP-binding</keyword>
<dbReference type="GO" id="GO:0005524">
    <property type="term" value="F:ATP binding"/>
    <property type="evidence" value="ECO:0007669"/>
    <property type="project" value="UniProtKB-KW"/>
</dbReference>
<evidence type="ECO:0000256" key="7">
    <source>
        <dbReference type="ARBA" id="ARBA00022840"/>
    </source>
</evidence>
<dbReference type="Pfam" id="PF00512">
    <property type="entry name" value="HisKA"/>
    <property type="match status" value="1"/>
</dbReference>
<dbReference type="InterPro" id="IPR008979">
    <property type="entry name" value="Galactose-bd-like_sf"/>
</dbReference>
<dbReference type="Pfam" id="PF06580">
    <property type="entry name" value="His_kinase"/>
    <property type="match status" value="1"/>
</dbReference>
<dbReference type="PROSITE" id="PS50110">
    <property type="entry name" value="RESPONSE_REGULATORY"/>
    <property type="match status" value="1"/>
</dbReference>
<organism evidence="13 14">
    <name type="scientific">Paenibacillus xylanilyticus</name>
    <dbReference type="NCBI Taxonomy" id="248903"/>
    <lineage>
        <taxon>Bacteria</taxon>
        <taxon>Bacillati</taxon>
        <taxon>Bacillota</taxon>
        <taxon>Bacilli</taxon>
        <taxon>Bacillales</taxon>
        <taxon>Paenibacillaceae</taxon>
        <taxon>Paenibacillus</taxon>
    </lineage>
</organism>
<evidence type="ECO:0000259" key="12">
    <source>
        <dbReference type="PROSITE" id="PS50110"/>
    </source>
</evidence>
<keyword evidence="6" id="KW-0418">Kinase</keyword>
<feature type="domain" description="Histidine kinase" evidence="11">
    <location>
        <begin position="940"/>
        <end position="1040"/>
    </location>
</feature>
<feature type="transmembrane region" description="Helical" evidence="10">
    <location>
        <begin position="342"/>
        <end position="360"/>
    </location>
</feature>
<dbReference type="Proteomes" id="UP000526125">
    <property type="component" value="Unassembled WGS sequence"/>
</dbReference>
<feature type="transmembrane region" description="Helical" evidence="10">
    <location>
        <begin position="218"/>
        <end position="244"/>
    </location>
</feature>
<evidence type="ECO:0000256" key="4">
    <source>
        <dbReference type="ARBA" id="ARBA00022679"/>
    </source>
</evidence>
<keyword evidence="8" id="KW-0902">Two-component regulatory system</keyword>
<dbReference type="PANTHER" id="PTHR43547">
    <property type="entry name" value="TWO-COMPONENT HISTIDINE KINASE"/>
    <property type="match status" value="1"/>
</dbReference>
<dbReference type="Gene3D" id="3.30.565.10">
    <property type="entry name" value="Histidine kinase-like ATPase, C-terminal domain"/>
    <property type="match status" value="2"/>
</dbReference>
<evidence type="ECO:0000313" key="13">
    <source>
        <dbReference type="EMBL" id="NUU75674.1"/>
    </source>
</evidence>
<dbReference type="SMART" id="SM00387">
    <property type="entry name" value="HATPase_c"/>
    <property type="match status" value="2"/>
</dbReference>
<dbReference type="Gene3D" id="3.40.50.2300">
    <property type="match status" value="1"/>
</dbReference>
<dbReference type="InterPro" id="IPR036890">
    <property type="entry name" value="HATPase_C_sf"/>
</dbReference>
<dbReference type="Pfam" id="PF02518">
    <property type="entry name" value="HATPase_c"/>
    <property type="match status" value="2"/>
</dbReference>
<dbReference type="InterPro" id="IPR003594">
    <property type="entry name" value="HATPase_dom"/>
</dbReference>
<dbReference type="InterPro" id="IPR036097">
    <property type="entry name" value="HisK_dim/P_sf"/>
</dbReference>
<dbReference type="InterPro" id="IPR010559">
    <property type="entry name" value="Sig_transdc_His_kin_internal"/>
</dbReference>
<dbReference type="Pfam" id="PF00072">
    <property type="entry name" value="Response_reg"/>
    <property type="match status" value="1"/>
</dbReference>
<dbReference type="InterPro" id="IPR004358">
    <property type="entry name" value="Sig_transdc_His_kin-like_C"/>
</dbReference>
<protein>
    <recommendedName>
        <fullName evidence="2">histidine kinase</fullName>
        <ecNumber evidence="2">2.7.13.3</ecNumber>
    </recommendedName>
</protein>
<reference evidence="13 14" key="1">
    <citation type="submission" date="2020-05" db="EMBL/GenBank/DDBJ databases">
        <title>Genome Sequencing of Type Strains.</title>
        <authorList>
            <person name="Lemaire J.F."/>
            <person name="Inderbitzin P."/>
            <person name="Gregorio O.A."/>
            <person name="Collins S.B."/>
            <person name="Wespe N."/>
            <person name="Knight-Connoni V."/>
        </authorList>
    </citation>
    <scope>NUCLEOTIDE SEQUENCE [LARGE SCALE GENOMIC DNA]</scope>
    <source>
        <strain evidence="13 14">LMG 21957</strain>
    </source>
</reference>
<dbReference type="RefSeq" id="WP_175395474.1">
    <property type="nucleotide sequence ID" value="NZ_JABMCB010000173.1"/>
</dbReference>
<feature type="domain" description="Histidine kinase" evidence="11">
    <location>
        <begin position="446"/>
        <end position="663"/>
    </location>
</feature>
<evidence type="ECO:0000256" key="5">
    <source>
        <dbReference type="ARBA" id="ARBA00022741"/>
    </source>
</evidence>
<dbReference type="SMART" id="SM00448">
    <property type="entry name" value="REC"/>
    <property type="match status" value="1"/>
</dbReference>
<dbReference type="Gene3D" id="1.10.287.130">
    <property type="match status" value="1"/>
</dbReference>
<feature type="modified residue" description="4-aspartylphosphate" evidence="9">
    <location>
        <position position="761"/>
    </location>
</feature>
<keyword evidence="3 9" id="KW-0597">Phosphoprotein</keyword>
<keyword evidence="10" id="KW-0472">Membrane</keyword>
<dbReference type="PANTHER" id="PTHR43547:SF2">
    <property type="entry name" value="HYBRID SIGNAL TRANSDUCTION HISTIDINE KINASE C"/>
    <property type="match status" value="1"/>
</dbReference>
<evidence type="ECO:0000256" key="8">
    <source>
        <dbReference type="ARBA" id="ARBA00023012"/>
    </source>
</evidence>
<proteinExistence type="predicted"/>
<dbReference type="PRINTS" id="PR00344">
    <property type="entry name" value="BCTRLSENSOR"/>
</dbReference>
<feature type="transmembrane region" description="Helical" evidence="10">
    <location>
        <begin position="316"/>
        <end position="336"/>
    </location>
</feature>
<dbReference type="InterPro" id="IPR011006">
    <property type="entry name" value="CheY-like_superfamily"/>
</dbReference>
<evidence type="ECO:0000313" key="14">
    <source>
        <dbReference type="Proteomes" id="UP000526125"/>
    </source>
</evidence>
<evidence type="ECO:0000256" key="3">
    <source>
        <dbReference type="ARBA" id="ARBA00022553"/>
    </source>
</evidence>
<dbReference type="PROSITE" id="PS50109">
    <property type="entry name" value="HIS_KIN"/>
    <property type="match status" value="2"/>
</dbReference>
<dbReference type="InterPro" id="IPR011623">
    <property type="entry name" value="7TMR_DISM_rcpt_extracell_dom1"/>
</dbReference>
<dbReference type="GO" id="GO:0016020">
    <property type="term" value="C:membrane"/>
    <property type="evidence" value="ECO:0007669"/>
    <property type="project" value="InterPro"/>
</dbReference>
<dbReference type="EMBL" id="JABMCB010000173">
    <property type="protein sequence ID" value="NUU75674.1"/>
    <property type="molecule type" value="Genomic_DNA"/>
</dbReference>
<dbReference type="SUPFAM" id="SSF52172">
    <property type="entry name" value="CheY-like"/>
    <property type="match status" value="1"/>
</dbReference>
<evidence type="ECO:0000256" key="10">
    <source>
        <dbReference type="SAM" id="Phobius"/>
    </source>
</evidence>
<dbReference type="SUPFAM" id="SSF49785">
    <property type="entry name" value="Galactose-binding domain-like"/>
    <property type="match status" value="1"/>
</dbReference>
<dbReference type="CDD" id="cd00082">
    <property type="entry name" value="HisKA"/>
    <property type="match status" value="1"/>
</dbReference>
<keyword evidence="14" id="KW-1185">Reference proteome</keyword>